<dbReference type="GO" id="GO:0001733">
    <property type="term" value="F:galactosylceramide sulfotransferase activity"/>
    <property type="evidence" value="ECO:0007669"/>
    <property type="project" value="InterPro"/>
</dbReference>
<name>A0A9K3LXI6_9STRA</name>
<dbReference type="EMBL" id="JAGRRH010000005">
    <property type="protein sequence ID" value="KAG7369600.1"/>
    <property type="molecule type" value="Genomic_DNA"/>
</dbReference>
<evidence type="ECO:0000256" key="1">
    <source>
        <dbReference type="ARBA" id="ARBA00004323"/>
    </source>
</evidence>
<evidence type="ECO:0000256" key="8">
    <source>
        <dbReference type="ARBA" id="ARBA00023180"/>
    </source>
</evidence>
<keyword evidence="2" id="KW-0808">Transferase</keyword>
<keyword evidence="6" id="KW-0333">Golgi apparatus</keyword>
<keyword evidence="7" id="KW-0472">Membrane</keyword>
<keyword evidence="3" id="KW-0812">Transmembrane</keyword>
<dbReference type="GO" id="GO:0009247">
    <property type="term" value="P:glycolipid biosynthetic process"/>
    <property type="evidence" value="ECO:0007669"/>
    <property type="project" value="InterPro"/>
</dbReference>
<evidence type="ECO:0000313" key="12">
    <source>
        <dbReference type="Proteomes" id="UP000693970"/>
    </source>
</evidence>
<keyword evidence="10" id="KW-0732">Signal</keyword>
<dbReference type="InterPro" id="IPR009729">
    <property type="entry name" value="Gal-3-0_sulfotransfrase"/>
</dbReference>
<evidence type="ECO:0000256" key="3">
    <source>
        <dbReference type="ARBA" id="ARBA00022692"/>
    </source>
</evidence>
<dbReference type="GO" id="GO:0000139">
    <property type="term" value="C:Golgi membrane"/>
    <property type="evidence" value="ECO:0007669"/>
    <property type="project" value="UniProtKB-SubCell"/>
</dbReference>
<reference evidence="11" key="1">
    <citation type="journal article" date="2021" name="Sci. Rep.">
        <title>Diploid genomic architecture of Nitzschia inconspicua, an elite biomass production diatom.</title>
        <authorList>
            <person name="Oliver A."/>
            <person name="Podell S."/>
            <person name="Pinowska A."/>
            <person name="Traller J.C."/>
            <person name="Smith S.R."/>
            <person name="McClure R."/>
            <person name="Beliaev A."/>
            <person name="Bohutskyi P."/>
            <person name="Hill E.A."/>
            <person name="Rabines A."/>
            <person name="Zheng H."/>
            <person name="Allen L.Z."/>
            <person name="Kuo A."/>
            <person name="Grigoriev I.V."/>
            <person name="Allen A.E."/>
            <person name="Hazlebeck D."/>
            <person name="Allen E.E."/>
        </authorList>
    </citation>
    <scope>NUCLEOTIDE SEQUENCE</scope>
    <source>
        <strain evidence="11">Hildebrandi</strain>
    </source>
</reference>
<dbReference type="OrthoDB" id="42904at2759"/>
<feature type="signal peptide" evidence="10">
    <location>
        <begin position="1"/>
        <end position="24"/>
    </location>
</feature>
<keyword evidence="4" id="KW-0735">Signal-anchor</keyword>
<keyword evidence="12" id="KW-1185">Reference proteome</keyword>
<evidence type="ECO:0000256" key="5">
    <source>
        <dbReference type="ARBA" id="ARBA00022989"/>
    </source>
</evidence>
<dbReference type="AlphaFoldDB" id="A0A9K3LXI6"/>
<evidence type="ECO:0000256" key="10">
    <source>
        <dbReference type="SAM" id="SignalP"/>
    </source>
</evidence>
<evidence type="ECO:0000256" key="2">
    <source>
        <dbReference type="ARBA" id="ARBA00022679"/>
    </source>
</evidence>
<keyword evidence="8" id="KW-0325">Glycoprotein</keyword>
<dbReference type="PANTHER" id="PTHR14647">
    <property type="entry name" value="GALACTOSE-3-O-SULFOTRANSFERASE"/>
    <property type="match status" value="1"/>
</dbReference>
<reference evidence="11" key="2">
    <citation type="submission" date="2021-04" db="EMBL/GenBank/DDBJ databases">
        <authorList>
            <person name="Podell S."/>
        </authorList>
    </citation>
    <scope>NUCLEOTIDE SEQUENCE</scope>
    <source>
        <strain evidence="11">Hildebrandi</strain>
    </source>
</reference>
<feature type="region of interest" description="Disordered" evidence="9">
    <location>
        <begin position="70"/>
        <end position="89"/>
    </location>
</feature>
<dbReference type="PANTHER" id="PTHR14647:SF87">
    <property type="entry name" value="PUTATIVE-RELATED"/>
    <property type="match status" value="1"/>
</dbReference>
<comment type="subcellular location">
    <subcellularLocation>
        <location evidence="1">Golgi apparatus membrane</location>
        <topology evidence="1">Single-pass type II membrane protein</topology>
    </subcellularLocation>
</comment>
<evidence type="ECO:0000256" key="6">
    <source>
        <dbReference type="ARBA" id="ARBA00023034"/>
    </source>
</evidence>
<evidence type="ECO:0000256" key="9">
    <source>
        <dbReference type="SAM" id="MobiDB-lite"/>
    </source>
</evidence>
<organism evidence="11 12">
    <name type="scientific">Nitzschia inconspicua</name>
    <dbReference type="NCBI Taxonomy" id="303405"/>
    <lineage>
        <taxon>Eukaryota</taxon>
        <taxon>Sar</taxon>
        <taxon>Stramenopiles</taxon>
        <taxon>Ochrophyta</taxon>
        <taxon>Bacillariophyta</taxon>
        <taxon>Bacillariophyceae</taxon>
        <taxon>Bacillariophycidae</taxon>
        <taxon>Bacillariales</taxon>
        <taxon>Bacillariaceae</taxon>
        <taxon>Nitzschia</taxon>
    </lineage>
</organism>
<sequence>MSHSNKMLLLFLGTSGLLIFQLSSDLLLPMNNSHRMETFVEKGPSTTTTTIIELQQQSSQSLPRSQDQFFVQNNNNNKNNTSDESKTNSPLLQIKPRIWKRFPLNESICFPLPPNKFRFDKNSKTGFPFTPTYRHKNVDRPEFYHRGFLFNKPMKVGGSTATGVLLRIAKDLAERYDTGHRMCDGIYDHSLGRRFKGRKMGGQSFLMSLLRDPTRRSISYFYHIIVSREKEEPTLENFVWEIEDLRNYYIRKHTTESLQLAQPLTDRNHDDATMISMVNNILDGHDFIALTERFDESMVALQMILDVPLGDMLYVKAKSNGGYDGGGSEYGCVYIQPSNNLPQDIQQYIESDEWKDIVKWDNVLFNAVNQSLDATIDSLGRSAFEHQLKRFQHAQKVVSERCNDKAIFPCSKTGEHRESWETNCLFRDAGCRFPCLDEVAHELKLYN</sequence>
<evidence type="ECO:0000256" key="7">
    <source>
        <dbReference type="ARBA" id="ARBA00023136"/>
    </source>
</evidence>
<feature type="chain" id="PRO_5039951003" evidence="10">
    <location>
        <begin position="25"/>
        <end position="447"/>
    </location>
</feature>
<protein>
    <submittedName>
        <fullName evidence="11">Galactose-3-O-sulfotransferase</fullName>
    </submittedName>
</protein>
<evidence type="ECO:0000256" key="4">
    <source>
        <dbReference type="ARBA" id="ARBA00022968"/>
    </source>
</evidence>
<gene>
    <name evidence="11" type="ORF">IV203_027346</name>
</gene>
<evidence type="ECO:0000313" key="11">
    <source>
        <dbReference type="EMBL" id="KAG7369600.1"/>
    </source>
</evidence>
<proteinExistence type="predicted"/>
<keyword evidence="5" id="KW-1133">Transmembrane helix</keyword>
<comment type="caution">
    <text evidence="11">The sequence shown here is derived from an EMBL/GenBank/DDBJ whole genome shotgun (WGS) entry which is preliminary data.</text>
</comment>
<dbReference type="Proteomes" id="UP000693970">
    <property type="component" value="Unassembled WGS sequence"/>
</dbReference>
<accession>A0A9K3LXI6</accession>